<evidence type="ECO:0000313" key="3">
    <source>
        <dbReference type="Proteomes" id="UP000265520"/>
    </source>
</evidence>
<dbReference type="PANTHER" id="PTHR31569:SF4">
    <property type="entry name" value="SWIM-TYPE DOMAIN-CONTAINING PROTEIN"/>
    <property type="match status" value="1"/>
</dbReference>
<keyword evidence="3" id="KW-1185">Reference proteome</keyword>
<feature type="non-terminal residue" evidence="2">
    <location>
        <position position="170"/>
    </location>
</feature>
<evidence type="ECO:0000313" key="2">
    <source>
        <dbReference type="EMBL" id="MCI23687.1"/>
    </source>
</evidence>
<accession>A0A392QIG4</accession>
<reference evidence="2 3" key="1">
    <citation type="journal article" date="2018" name="Front. Plant Sci.">
        <title>Red Clover (Trifolium pratense) and Zigzag Clover (T. medium) - A Picture of Genomic Similarities and Differences.</title>
        <authorList>
            <person name="Dluhosova J."/>
            <person name="Istvanek J."/>
            <person name="Nedelnik J."/>
            <person name="Repkova J."/>
        </authorList>
    </citation>
    <scope>NUCLEOTIDE SEQUENCE [LARGE SCALE GENOMIC DNA]</scope>
    <source>
        <strain evidence="3">cv. 10/8</strain>
        <tissue evidence="2">Leaf</tissue>
    </source>
</reference>
<name>A0A392QIG4_9FABA</name>
<dbReference type="Pfam" id="PF10551">
    <property type="entry name" value="MULE"/>
    <property type="match status" value="1"/>
</dbReference>
<dbReference type="EMBL" id="LXQA010137345">
    <property type="protein sequence ID" value="MCI23687.1"/>
    <property type="molecule type" value="Genomic_DNA"/>
</dbReference>
<protein>
    <submittedName>
        <fullName evidence="2">Protein FAR1-RELATED SEQUENCE 5-like</fullName>
    </submittedName>
</protein>
<proteinExistence type="predicted"/>
<dbReference type="InterPro" id="IPR052579">
    <property type="entry name" value="Zinc_finger_SWIM"/>
</dbReference>
<organism evidence="2 3">
    <name type="scientific">Trifolium medium</name>
    <dbReference type="NCBI Taxonomy" id="97028"/>
    <lineage>
        <taxon>Eukaryota</taxon>
        <taxon>Viridiplantae</taxon>
        <taxon>Streptophyta</taxon>
        <taxon>Embryophyta</taxon>
        <taxon>Tracheophyta</taxon>
        <taxon>Spermatophyta</taxon>
        <taxon>Magnoliopsida</taxon>
        <taxon>eudicotyledons</taxon>
        <taxon>Gunneridae</taxon>
        <taxon>Pentapetalae</taxon>
        <taxon>rosids</taxon>
        <taxon>fabids</taxon>
        <taxon>Fabales</taxon>
        <taxon>Fabaceae</taxon>
        <taxon>Papilionoideae</taxon>
        <taxon>50 kb inversion clade</taxon>
        <taxon>NPAAA clade</taxon>
        <taxon>Hologalegina</taxon>
        <taxon>IRL clade</taxon>
        <taxon>Trifolieae</taxon>
        <taxon>Trifolium</taxon>
    </lineage>
</organism>
<dbReference type="InterPro" id="IPR018289">
    <property type="entry name" value="MULE_transposase_dom"/>
</dbReference>
<comment type="caution">
    <text evidence="2">The sequence shown here is derived from an EMBL/GenBank/DDBJ whole genome shotgun (WGS) entry which is preliminary data.</text>
</comment>
<sequence length="170" mass="20011">MTVNMELPRNIMSTLRKRRQLMATTIKHIYNARHGVKQFIQGPRTEMQHLMKCLVEGKYLYSHRVLPGTEMISDIFWAHPDSVKLFNMFPIVLIMGWIYKINKYRLPLLEFVGSTSTEKTYAVAFAFMSSEKEDNFFWALQSVRNLLQCQDNLKVIVTDRNQTRMKVVDT</sequence>
<dbReference type="PANTHER" id="PTHR31569">
    <property type="entry name" value="SWIM-TYPE DOMAIN-CONTAINING PROTEIN"/>
    <property type="match status" value="1"/>
</dbReference>
<dbReference type="AlphaFoldDB" id="A0A392QIG4"/>
<feature type="domain" description="MULE transposase" evidence="1">
    <location>
        <begin position="98"/>
        <end position="163"/>
    </location>
</feature>
<evidence type="ECO:0000259" key="1">
    <source>
        <dbReference type="Pfam" id="PF10551"/>
    </source>
</evidence>
<dbReference type="Proteomes" id="UP000265520">
    <property type="component" value="Unassembled WGS sequence"/>
</dbReference>